<feature type="region of interest" description="Disordered" evidence="1">
    <location>
        <begin position="604"/>
        <end position="625"/>
    </location>
</feature>
<gene>
    <name evidence="3" type="ORF">FSPOR_11242</name>
</gene>
<feature type="region of interest" description="Disordered" evidence="1">
    <location>
        <begin position="28"/>
        <end position="51"/>
    </location>
</feature>
<sequence>MALVTEIVHNLCSVKPCSGDCDSSTSDSGESFSDSGSDQSGSSYESNSNSSELSAFDTKLGTNREISLRAGICILCRLIDRHIRRINPSSSGYVTICTGRSLVISSLPTDAKPQHTHTTVATIEYKYDDDDGPQNWIPGTWEVSRVLELQSLCEIFRTGDNRCQTQNRIGGRLIPDKVDFRLLRRWFQLCKSSHDDKCAHSAKHRGSAPRVMPAFVIDVQKACIVKAPPRCSYVALSYVWGASKVFMHLSSNTHLLMTAGSLESEDIPNTVRDAISATAGLHERFLWVDALCIVQDDPSMKRSQIEKVDQIYAGYGDSAAAGLPGVKMKFSEVRQEVLHLRGHTFLTVVGAYRSRETNYGEFEGPELALEEAHSNDLEIMPLEPEKGLPTDSVKASDYFALYCDYLQAYRRRNLSFKSDFLNAFQGIISVFSKTQKDEYFWGHPIAFFLASLGWLFESEHIRNFACQEIPILGKDSRNIEFPSWSWAAWDNQEQSGRELDFWSLRTLGRGFSEPSAPRPAITQFYIVTGLGKVIAIDERQSHHKTSSTTTDLTRLSWQGSDRDIPHQHLHDLEQNSKLVPGTLLFWASIATLRVRSAGSSASQSEISSFSGKTSDTEEQQKSSYEVEGKWKITGTGSDPFGEQLTHEAWLGVESGASPYEIILPGGPQLLGTFSAEFAAIYKDEKYCFDVDIYGKRSPKLMLLAIEWKQGLAYRIGLATGQFYVCVLEWLSTAPDRWTEETNNIEEQLPGQTYLYLQDQIHRTPVDTLTGDLDPKKVLETAYKEVMRYLRD</sequence>
<proteinExistence type="predicted"/>
<dbReference type="Proteomes" id="UP000266152">
    <property type="component" value="Unassembled WGS sequence"/>
</dbReference>
<dbReference type="PANTHER" id="PTHR33112">
    <property type="entry name" value="DOMAIN PROTEIN, PUTATIVE-RELATED"/>
    <property type="match status" value="1"/>
</dbReference>
<dbReference type="STRING" id="5514.A0A395RHH4"/>
<dbReference type="InterPro" id="IPR010730">
    <property type="entry name" value="HET"/>
</dbReference>
<accession>A0A395RHH4</accession>
<evidence type="ECO:0000313" key="3">
    <source>
        <dbReference type="EMBL" id="RGP59560.1"/>
    </source>
</evidence>
<evidence type="ECO:0000259" key="2">
    <source>
        <dbReference type="Pfam" id="PF06985"/>
    </source>
</evidence>
<feature type="domain" description="Heterokaryon incompatibility" evidence="2">
    <location>
        <begin position="233"/>
        <end position="313"/>
    </location>
</feature>
<name>A0A395RHH4_FUSSP</name>
<dbReference type="PANTHER" id="PTHR33112:SF12">
    <property type="entry name" value="HETEROKARYON INCOMPATIBILITY DOMAIN-CONTAINING PROTEIN"/>
    <property type="match status" value="1"/>
</dbReference>
<evidence type="ECO:0000313" key="4">
    <source>
        <dbReference type="Proteomes" id="UP000266152"/>
    </source>
</evidence>
<dbReference type="Pfam" id="PF06985">
    <property type="entry name" value="HET"/>
    <property type="match status" value="1"/>
</dbReference>
<comment type="caution">
    <text evidence="3">The sequence shown here is derived from an EMBL/GenBank/DDBJ whole genome shotgun (WGS) entry which is preliminary data.</text>
</comment>
<keyword evidence="4" id="KW-1185">Reference proteome</keyword>
<dbReference type="AlphaFoldDB" id="A0A395RHH4"/>
<feature type="compositionally biased region" description="Basic and acidic residues" evidence="1">
    <location>
        <begin position="614"/>
        <end position="625"/>
    </location>
</feature>
<protein>
    <submittedName>
        <fullName evidence="3">Het-domain-containing protein</fullName>
    </submittedName>
</protein>
<dbReference type="EMBL" id="PXOF01000214">
    <property type="protein sequence ID" value="RGP59560.1"/>
    <property type="molecule type" value="Genomic_DNA"/>
</dbReference>
<reference evidence="3 4" key="1">
    <citation type="journal article" date="2018" name="PLoS Pathog.">
        <title>Evolution of structural diversity of trichothecenes, a family of toxins produced by plant pathogenic and entomopathogenic fungi.</title>
        <authorList>
            <person name="Proctor R.H."/>
            <person name="McCormick S.P."/>
            <person name="Kim H.S."/>
            <person name="Cardoza R.E."/>
            <person name="Stanley A.M."/>
            <person name="Lindo L."/>
            <person name="Kelly A."/>
            <person name="Brown D.W."/>
            <person name="Lee T."/>
            <person name="Vaughan M.M."/>
            <person name="Alexander N.J."/>
            <person name="Busman M."/>
            <person name="Gutierrez S."/>
        </authorList>
    </citation>
    <scope>NUCLEOTIDE SEQUENCE [LARGE SCALE GENOMIC DNA]</scope>
    <source>
        <strain evidence="3 4">NRRL 3299</strain>
    </source>
</reference>
<organism evidence="3 4">
    <name type="scientific">Fusarium sporotrichioides</name>
    <dbReference type="NCBI Taxonomy" id="5514"/>
    <lineage>
        <taxon>Eukaryota</taxon>
        <taxon>Fungi</taxon>
        <taxon>Dikarya</taxon>
        <taxon>Ascomycota</taxon>
        <taxon>Pezizomycotina</taxon>
        <taxon>Sordariomycetes</taxon>
        <taxon>Hypocreomycetidae</taxon>
        <taxon>Hypocreales</taxon>
        <taxon>Nectriaceae</taxon>
        <taxon>Fusarium</taxon>
    </lineage>
</organism>
<evidence type="ECO:0000256" key="1">
    <source>
        <dbReference type="SAM" id="MobiDB-lite"/>
    </source>
</evidence>